<evidence type="ECO:0000313" key="2">
    <source>
        <dbReference type="EMBL" id="MFD2159330.1"/>
    </source>
</evidence>
<feature type="chain" id="PRO_5046361889" description="DUF541 domain-containing protein" evidence="1">
    <location>
        <begin position="24"/>
        <end position="175"/>
    </location>
</feature>
<dbReference type="EMBL" id="JBHUJB010000043">
    <property type="protein sequence ID" value="MFD2159330.1"/>
    <property type="molecule type" value="Genomic_DNA"/>
</dbReference>
<dbReference type="RefSeq" id="WP_377085554.1">
    <property type="nucleotide sequence ID" value="NZ_JBHSJL010000003.1"/>
</dbReference>
<name>A0ABW4ZBG4_9BACT</name>
<sequence>MKSILPILTLGVFALTPLSHIHAQNNNNRNDNVTDQSSAPRFWEANLPGGQYMVSLARISSISMSTYHVKGMVVHEVDIETMGSALARFYAIEVAGESNGSNVASNLIDRAKDIGREAGEKAGVDPDTTVTKEYPITTHAKTVEFRVVDKADLKEIYKSVSKAWRENRGRKITIK</sequence>
<keyword evidence="1" id="KW-0732">Signal</keyword>
<gene>
    <name evidence="2" type="ORF">ACFSW8_10505</name>
</gene>
<evidence type="ECO:0008006" key="4">
    <source>
        <dbReference type="Google" id="ProtNLM"/>
    </source>
</evidence>
<proteinExistence type="predicted"/>
<organism evidence="2 3">
    <name type="scientific">Rubritalea tangerina</name>
    <dbReference type="NCBI Taxonomy" id="430798"/>
    <lineage>
        <taxon>Bacteria</taxon>
        <taxon>Pseudomonadati</taxon>
        <taxon>Verrucomicrobiota</taxon>
        <taxon>Verrucomicrobiia</taxon>
        <taxon>Verrucomicrobiales</taxon>
        <taxon>Rubritaleaceae</taxon>
        <taxon>Rubritalea</taxon>
    </lineage>
</organism>
<accession>A0ABW4ZBG4</accession>
<evidence type="ECO:0000313" key="3">
    <source>
        <dbReference type="Proteomes" id="UP001597389"/>
    </source>
</evidence>
<evidence type="ECO:0000256" key="1">
    <source>
        <dbReference type="SAM" id="SignalP"/>
    </source>
</evidence>
<keyword evidence="3" id="KW-1185">Reference proteome</keyword>
<protein>
    <recommendedName>
        <fullName evidence="4">DUF541 domain-containing protein</fullName>
    </recommendedName>
</protein>
<reference evidence="3" key="1">
    <citation type="journal article" date="2019" name="Int. J. Syst. Evol. Microbiol.">
        <title>The Global Catalogue of Microorganisms (GCM) 10K type strain sequencing project: providing services to taxonomists for standard genome sequencing and annotation.</title>
        <authorList>
            <consortium name="The Broad Institute Genomics Platform"/>
            <consortium name="The Broad Institute Genome Sequencing Center for Infectious Disease"/>
            <person name="Wu L."/>
            <person name="Ma J."/>
        </authorList>
    </citation>
    <scope>NUCLEOTIDE SEQUENCE [LARGE SCALE GENOMIC DNA]</scope>
    <source>
        <strain evidence="3">CCUG 57942</strain>
    </source>
</reference>
<dbReference type="Proteomes" id="UP001597389">
    <property type="component" value="Unassembled WGS sequence"/>
</dbReference>
<feature type="signal peptide" evidence="1">
    <location>
        <begin position="1"/>
        <end position="23"/>
    </location>
</feature>
<comment type="caution">
    <text evidence="2">The sequence shown here is derived from an EMBL/GenBank/DDBJ whole genome shotgun (WGS) entry which is preliminary data.</text>
</comment>